<sequence length="122" mass="13588">MSFKFVQGQPLGDLVSSGESHLKIACSRIMVLNETAKIEATSRGYFITENKSPILTKFLITLLDITPQNLTLDHLSEVWCKPPPVFESAALSDQVTFYSSNDTVLSLIPQRPDEELQLECIS</sequence>
<dbReference type="AlphaFoldDB" id="A0A9W9SCF3"/>
<reference evidence="1" key="1">
    <citation type="submission" date="2022-12" db="EMBL/GenBank/DDBJ databases">
        <authorList>
            <person name="Petersen C."/>
        </authorList>
    </citation>
    <scope>NUCLEOTIDE SEQUENCE</scope>
    <source>
        <strain evidence="1">IBT 29677</strain>
    </source>
</reference>
<reference evidence="1" key="2">
    <citation type="journal article" date="2023" name="IMA Fungus">
        <title>Comparative genomic study of the Penicillium genus elucidates a diverse pangenome and 15 lateral gene transfer events.</title>
        <authorList>
            <person name="Petersen C."/>
            <person name="Sorensen T."/>
            <person name="Nielsen M.R."/>
            <person name="Sondergaard T.E."/>
            <person name="Sorensen J.L."/>
            <person name="Fitzpatrick D.A."/>
            <person name="Frisvad J.C."/>
            <person name="Nielsen K.L."/>
        </authorList>
    </citation>
    <scope>NUCLEOTIDE SEQUENCE</scope>
    <source>
        <strain evidence="1">IBT 29677</strain>
    </source>
</reference>
<proteinExistence type="predicted"/>
<protein>
    <submittedName>
        <fullName evidence="1">Aminoglycoside phosphotransferase</fullName>
    </submittedName>
</protein>
<dbReference type="Proteomes" id="UP001147747">
    <property type="component" value="Unassembled WGS sequence"/>
</dbReference>
<evidence type="ECO:0000313" key="1">
    <source>
        <dbReference type="EMBL" id="KAJ5376056.1"/>
    </source>
</evidence>
<dbReference type="RefSeq" id="XP_056481086.1">
    <property type="nucleotide sequence ID" value="XM_056637579.1"/>
</dbReference>
<dbReference type="GeneID" id="81376559"/>
<gene>
    <name evidence="1" type="ORF">N7509_012942</name>
</gene>
<keyword evidence="2" id="KW-1185">Reference proteome</keyword>
<comment type="caution">
    <text evidence="1">The sequence shown here is derived from an EMBL/GenBank/DDBJ whole genome shotgun (WGS) entry which is preliminary data.</text>
</comment>
<accession>A0A9W9SCF3</accession>
<evidence type="ECO:0000313" key="2">
    <source>
        <dbReference type="Proteomes" id="UP001147747"/>
    </source>
</evidence>
<organism evidence="1 2">
    <name type="scientific">Penicillium cosmopolitanum</name>
    <dbReference type="NCBI Taxonomy" id="1131564"/>
    <lineage>
        <taxon>Eukaryota</taxon>
        <taxon>Fungi</taxon>
        <taxon>Dikarya</taxon>
        <taxon>Ascomycota</taxon>
        <taxon>Pezizomycotina</taxon>
        <taxon>Eurotiomycetes</taxon>
        <taxon>Eurotiomycetidae</taxon>
        <taxon>Eurotiales</taxon>
        <taxon>Aspergillaceae</taxon>
        <taxon>Penicillium</taxon>
    </lineage>
</organism>
<dbReference type="EMBL" id="JAPZBU010000012">
    <property type="protein sequence ID" value="KAJ5376056.1"/>
    <property type="molecule type" value="Genomic_DNA"/>
</dbReference>
<name>A0A9W9SCF3_9EURO</name>